<dbReference type="AlphaFoldDB" id="A0AAD3XVS8"/>
<dbReference type="GO" id="GO:0000395">
    <property type="term" value="P:mRNA 5'-splice site recognition"/>
    <property type="evidence" value="ECO:0007669"/>
    <property type="project" value="TreeGrafter"/>
</dbReference>
<dbReference type="EMBL" id="BSYO01000019">
    <property type="protein sequence ID" value="GMH18210.1"/>
    <property type="molecule type" value="Genomic_DNA"/>
</dbReference>
<dbReference type="InterPro" id="IPR011009">
    <property type="entry name" value="Kinase-like_dom_sf"/>
</dbReference>
<dbReference type="GO" id="GO:0005685">
    <property type="term" value="C:U1 snRNP"/>
    <property type="evidence" value="ECO:0007669"/>
    <property type="project" value="TreeGrafter"/>
</dbReference>
<evidence type="ECO:0000256" key="2">
    <source>
        <dbReference type="ARBA" id="ARBA00022664"/>
    </source>
</evidence>
<keyword evidence="9" id="KW-1185">Reference proteome</keyword>
<accession>A0AAD3XVS8</accession>
<dbReference type="GO" id="GO:0030627">
    <property type="term" value="F:pre-mRNA 5'-splice site binding"/>
    <property type="evidence" value="ECO:0007669"/>
    <property type="project" value="TreeGrafter"/>
</dbReference>
<keyword evidence="5" id="KW-0539">Nucleus</keyword>
<evidence type="ECO:0000313" key="8">
    <source>
        <dbReference type="EMBL" id="GMH18210.1"/>
    </source>
</evidence>
<dbReference type="SUPFAM" id="SSF56112">
    <property type="entry name" value="Protein kinase-like (PK-like)"/>
    <property type="match status" value="1"/>
</dbReference>
<dbReference type="PANTHER" id="PTHR17204">
    <property type="entry name" value="PRE-MRNA PROCESSING PROTEIN PRP39-RELATED"/>
    <property type="match status" value="1"/>
</dbReference>
<dbReference type="GO" id="GO:0000243">
    <property type="term" value="C:commitment complex"/>
    <property type="evidence" value="ECO:0007669"/>
    <property type="project" value="TreeGrafter"/>
</dbReference>
<feature type="domain" description="Protein kinase" evidence="7">
    <location>
        <begin position="1"/>
        <end position="325"/>
    </location>
</feature>
<evidence type="ECO:0000259" key="7">
    <source>
        <dbReference type="PROSITE" id="PS50011"/>
    </source>
</evidence>
<dbReference type="Gene3D" id="1.10.510.10">
    <property type="entry name" value="Transferase(Phosphotransferase) domain 1"/>
    <property type="match status" value="1"/>
</dbReference>
<evidence type="ECO:0000313" key="9">
    <source>
        <dbReference type="Proteomes" id="UP001279734"/>
    </source>
</evidence>
<evidence type="ECO:0000256" key="4">
    <source>
        <dbReference type="ARBA" id="ARBA00023187"/>
    </source>
</evidence>
<dbReference type="Pfam" id="PF00069">
    <property type="entry name" value="Pkinase"/>
    <property type="match status" value="1"/>
</dbReference>
<evidence type="ECO:0000256" key="1">
    <source>
        <dbReference type="ARBA" id="ARBA00004123"/>
    </source>
</evidence>
<dbReference type="Proteomes" id="UP001279734">
    <property type="component" value="Unassembled WGS sequence"/>
</dbReference>
<evidence type="ECO:0000256" key="3">
    <source>
        <dbReference type="ARBA" id="ARBA00022737"/>
    </source>
</evidence>
<dbReference type="SMART" id="SM00220">
    <property type="entry name" value="S_TKc"/>
    <property type="match status" value="1"/>
</dbReference>
<dbReference type="GO" id="GO:0071004">
    <property type="term" value="C:U2-type prespliceosome"/>
    <property type="evidence" value="ECO:0007669"/>
    <property type="project" value="TreeGrafter"/>
</dbReference>
<keyword evidence="6" id="KW-0175">Coiled coil</keyword>
<keyword evidence="2" id="KW-0507">mRNA processing</keyword>
<keyword evidence="4" id="KW-0508">mRNA splicing</keyword>
<dbReference type="InterPro" id="IPR000719">
    <property type="entry name" value="Prot_kinase_dom"/>
</dbReference>
<feature type="coiled-coil region" evidence="6">
    <location>
        <begin position="362"/>
        <end position="389"/>
    </location>
</feature>
<name>A0AAD3XVS8_NEPGR</name>
<gene>
    <name evidence="8" type="ORF">Nepgr_020051</name>
</gene>
<dbReference type="PANTHER" id="PTHR17204:SF5">
    <property type="entry name" value="PRE-MRNA-PROCESSING FACTOR 39"/>
    <property type="match status" value="1"/>
</dbReference>
<comment type="caution">
    <text evidence="8">The sequence shown here is derived from an EMBL/GenBank/DDBJ whole genome shotgun (WGS) entry which is preliminary data.</text>
</comment>
<protein>
    <recommendedName>
        <fullName evidence="7">Protein kinase domain-containing protein</fullName>
    </recommendedName>
</protein>
<dbReference type="PROSITE" id="PS50011">
    <property type="entry name" value="PROTEIN_KINASE_DOM"/>
    <property type="match status" value="1"/>
</dbReference>
<organism evidence="8 9">
    <name type="scientific">Nepenthes gracilis</name>
    <name type="common">Slender pitcher plant</name>
    <dbReference type="NCBI Taxonomy" id="150966"/>
    <lineage>
        <taxon>Eukaryota</taxon>
        <taxon>Viridiplantae</taxon>
        <taxon>Streptophyta</taxon>
        <taxon>Embryophyta</taxon>
        <taxon>Tracheophyta</taxon>
        <taxon>Spermatophyta</taxon>
        <taxon>Magnoliopsida</taxon>
        <taxon>eudicotyledons</taxon>
        <taxon>Gunneridae</taxon>
        <taxon>Pentapetalae</taxon>
        <taxon>Caryophyllales</taxon>
        <taxon>Nepenthaceae</taxon>
        <taxon>Nepenthes</taxon>
    </lineage>
</organism>
<proteinExistence type="predicted"/>
<reference evidence="8" key="1">
    <citation type="submission" date="2023-05" db="EMBL/GenBank/DDBJ databases">
        <title>Nepenthes gracilis genome sequencing.</title>
        <authorList>
            <person name="Fukushima K."/>
        </authorList>
    </citation>
    <scope>NUCLEOTIDE SEQUENCE</scope>
    <source>
        <strain evidence="8">SING2019-196</strain>
    </source>
</reference>
<evidence type="ECO:0000256" key="5">
    <source>
        <dbReference type="ARBA" id="ARBA00023242"/>
    </source>
</evidence>
<evidence type="ECO:0000256" key="6">
    <source>
        <dbReference type="SAM" id="Coils"/>
    </source>
</evidence>
<comment type="subcellular location">
    <subcellularLocation>
        <location evidence="1">Nucleus</location>
    </subcellularLocation>
</comment>
<keyword evidence="3" id="KW-0677">Repeat</keyword>
<dbReference type="GO" id="GO:0004672">
    <property type="term" value="F:protein kinase activity"/>
    <property type="evidence" value="ECO:0007669"/>
    <property type="project" value="InterPro"/>
</dbReference>
<sequence length="427" mass="47450">MLFWVFQMGTRDKGKKGSLKGHDVAVKVIPKSKALANILLHFGDHSSSLLAFVRLARSFSKSHCADKFRLCNGGELLDRILSRGGKYSEEDTKVVMVQILSAVAYGHIQGVVHRDLKPEALLYLESIQSLPKRIEYLDSLVDKFLMPNPDNLNTTSASIADQEELSRIFLEFLGLFGDAQSIKKARDRHMRFFLCHKSLTQSRKRGADNFLVSDKEKLAKSYSGISSTVLSVMGEDALAAMGGITKGCWEEERVNWEWEGWGGSGCWAKMQLGSLAAKGGGIRETKGSCKDIDGASTNIFQRAISAAWPKQKRFSLYAELQNMLLSWPLSLLLSNSFLQDPVKTLSKILASGLEGQLQSSSAEDINALLAQTKKEFEDLQSQMLNDMNQLGNQVQNMSTAALGYQQIMQENKNLYNMVQDLEGIIFS</sequence>
<dbReference type="GO" id="GO:0005524">
    <property type="term" value="F:ATP binding"/>
    <property type="evidence" value="ECO:0007669"/>
    <property type="project" value="InterPro"/>
</dbReference>